<keyword evidence="2" id="KW-0862">Zinc</keyword>
<gene>
    <name evidence="5" type="ORF">V5799_025264</name>
</gene>
<dbReference type="EMBL" id="JARKHS020019670">
    <property type="protein sequence ID" value="KAK8771493.1"/>
    <property type="molecule type" value="Genomic_DNA"/>
</dbReference>
<sequence length="299" mass="32629">MAALALQGPGVRHNVLDATAYLLEKAGDVQGASAILLENLSQRLQLCAQEAEGASQREQLLQAAWSQLQAVIQLCQRSCPRLSAAEREALWFPVLETVMAPQRQLRSTLGADKDFLSLTHHLLGSMMGFVALPQILHKLMQDPAYSSGKFGEVRQFIMKMLGTHNYEKALLHTTSRLLSSDVHLHLCQLKAAANRAYVSHTATCATCNKGFSEPGDVVMFRCRHCYHGACLEALGPGERACCQLCTSRPPASGKGPSQAVSARTPQNMPAALHKLPMQLKDNLQLRLAPARLPDIKMDA</sequence>
<evidence type="ECO:0000256" key="1">
    <source>
        <dbReference type="ARBA" id="ARBA00022771"/>
    </source>
</evidence>
<dbReference type="Pfam" id="PF25066">
    <property type="entry name" value="TPR_VPS8_2"/>
    <property type="match status" value="1"/>
</dbReference>
<dbReference type="InterPro" id="IPR045111">
    <property type="entry name" value="Vps41/Vps8"/>
</dbReference>
<dbReference type="GO" id="GO:0008270">
    <property type="term" value="F:zinc ion binding"/>
    <property type="evidence" value="ECO:0007669"/>
    <property type="project" value="UniProtKB-KW"/>
</dbReference>
<dbReference type="InterPro" id="IPR001841">
    <property type="entry name" value="Znf_RING"/>
</dbReference>
<keyword evidence="1 3" id="KW-0863">Zinc-finger</keyword>
<dbReference type="Gene3D" id="3.30.40.10">
    <property type="entry name" value="Zinc/RING finger domain, C3HC4 (zinc finger)"/>
    <property type="match status" value="1"/>
</dbReference>
<dbReference type="GO" id="GO:0006623">
    <property type="term" value="P:protein targeting to vacuole"/>
    <property type="evidence" value="ECO:0007669"/>
    <property type="project" value="InterPro"/>
</dbReference>
<keyword evidence="1 3" id="KW-0479">Metal-binding</keyword>
<dbReference type="Proteomes" id="UP001321473">
    <property type="component" value="Unassembled WGS sequence"/>
</dbReference>
<reference evidence="5 6" key="1">
    <citation type="journal article" date="2023" name="Arcadia Sci">
        <title>De novo assembly of a long-read Amblyomma americanum tick genome.</title>
        <authorList>
            <person name="Chou S."/>
            <person name="Poskanzer K.E."/>
            <person name="Rollins M."/>
            <person name="Thuy-Boun P.S."/>
        </authorList>
    </citation>
    <scope>NUCLEOTIDE SEQUENCE [LARGE SCALE GENOMIC DNA]</scope>
    <source>
        <strain evidence="5">F_SG_1</strain>
        <tissue evidence="5">Salivary glands</tissue>
    </source>
</reference>
<dbReference type="PANTHER" id="PTHR12616">
    <property type="entry name" value="VACUOLAR PROTEIN SORTING VPS41"/>
    <property type="match status" value="1"/>
</dbReference>
<name>A0AAQ4EA23_AMBAM</name>
<keyword evidence="6" id="KW-1185">Reference proteome</keyword>
<proteinExistence type="predicted"/>
<comment type="caution">
    <text evidence="5">The sequence shown here is derived from an EMBL/GenBank/DDBJ whole genome shotgun (WGS) entry which is preliminary data.</text>
</comment>
<dbReference type="PANTHER" id="PTHR12616:SF8">
    <property type="entry name" value="VACUOLAR PROTEIN SORTING-ASSOCIATED PROTEIN 8 HOMOLOG"/>
    <property type="match status" value="1"/>
</dbReference>
<evidence type="ECO:0000259" key="4">
    <source>
        <dbReference type="PROSITE" id="PS50089"/>
    </source>
</evidence>
<evidence type="ECO:0000256" key="3">
    <source>
        <dbReference type="PROSITE-ProRule" id="PRU00175"/>
    </source>
</evidence>
<dbReference type="GO" id="GO:0005770">
    <property type="term" value="C:late endosome"/>
    <property type="evidence" value="ECO:0007669"/>
    <property type="project" value="TreeGrafter"/>
</dbReference>
<evidence type="ECO:0000313" key="5">
    <source>
        <dbReference type="EMBL" id="KAK8771493.1"/>
    </source>
</evidence>
<dbReference type="InterPro" id="IPR013083">
    <property type="entry name" value="Znf_RING/FYVE/PHD"/>
</dbReference>
<evidence type="ECO:0000313" key="6">
    <source>
        <dbReference type="Proteomes" id="UP001321473"/>
    </source>
</evidence>
<dbReference type="InterPro" id="IPR059070">
    <property type="entry name" value="TPR_VPS8_2"/>
</dbReference>
<evidence type="ECO:0000256" key="2">
    <source>
        <dbReference type="ARBA" id="ARBA00022833"/>
    </source>
</evidence>
<organism evidence="5 6">
    <name type="scientific">Amblyomma americanum</name>
    <name type="common">Lone star tick</name>
    <dbReference type="NCBI Taxonomy" id="6943"/>
    <lineage>
        <taxon>Eukaryota</taxon>
        <taxon>Metazoa</taxon>
        <taxon>Ecdysozoa</taxon>
        <taxon>Arthropoda</taxon>
        <taxon>Chelicerata</taxon>
        <taxon>Arachnida</taxon>
        <taxon>Acari</taxon>
        <taxon>Parasitiformes</taxon>
        <taxon>Ixodida</taxon>
        <taxon>Ixodoidea</taxon>
        <taxon>Ixodidae</taxon>
        <taxon>Amblyomminae</taxon>
        <taxon>Amblyomma</taxon>
    </lineage>
</organism>
<dbReference type="Pfam" id="PF23413">
    <property type="entry name" value="zf_RING_Vps8_fungal"/>
    <property type="match status" value="1"/>
</dbReference>
<feature type="domain" description="RING-type" evidence="4">
    <location>
        <begin position="204"/>
        <end position="246"/>
    </location>
</feature>
<dbReference type="PROSITE" id="PS50089">
    <property type="entry name" value="ZF_RING_2"/>
    <property type="match status" value="1"/>
</dbReference>
<dbReference type="GO" id="GO:0030897">
    <property type="term" value="C:HOPS complex"/>
    <property type="evidence" value="ECO:0007669"/>
    <property type="project" value="TreeGrafter"/>
</dbReference>
<protein>
    <recommendedName>
        <fullName evidence="4">RING-type domain-containing protein</fullName>
    </recommendedName>
</protein>
<dbReference type="GO" id="GO:0034058">
    <property type="term" value="P:endosomal vesicle fusion"/>
    <property type="evidence" value="ECO:0007669"/>
    <property type="project" value="TreeGrafter"/>
</dbReference>
<accession>A0AAQ4EA23</accession>
<dbReference type="AlphaFoldDB" id="A0AAQ4EA23"/>